<dbReference type="PANTHER" id="PTHR23026:SF125">
    <property type="entry name" value="OXYGEN-INSENSITIVE NAD(P)H NITROREDUCTASE"/>
    <property type="match status" value="1"/>
</dbReference>
<evidence type="ECO:0000256" key="3">
    <source>
        <dbReference type="ARBA" id="ARBA00022630"/>
    </source>
</evidence>
<dbReference type="CDD" id="cd02149">
    <property type="entry name" value="NfsB-like"/>
    <property type="match status" value="1"/>
</dbReference>
<dbReference type="Pfam" id="PF00881">
    <property type="entry name" value="Nitroreductase"/>
    <property type="match status" value="1"/>
</dbReference>
<dbReference type="Proteomes" id="UP001589838">
    <property type="component" value="Unassembled WGS sequence"/>
</dbReference>
<dbReference type="InterPro" id="IPR033878">
    <property type="entry name" value="NfsB-like"/>
</dbReference>
<proteinExistence type="inferred from homology"/>
<keyword evidence="5" id="KW-0521">NADP</keyword>
<comment type="caution">
    <text evidence="9">The sequence shown here is derived from an EMBL/GenBank/DDBJ whole genome shotgun (WGS) entry which is preliminary data.</text>
</comment>
<comment type="cofactor">
    <cofactor evidence="1">
        <name>FMN</name>
        <dbReference type="ChEBI" id="CHEBI:58210"/>
    </cofactor>
</comment>
<evidence type="ECO:0000313" key="9">
    <source>
        <dbReference type="EMBL" id="MFC0470614.1"/>
    </source>
</evidence>
<dbReference type="SUPFAM" id="SSF55469">
    <property type="entry name" value="FMN-dependent nitroreductase-like"/>
    <property type="match status" value="1"/>
</dbReference>
<dbReference type="InterPro" id="IPR029479">
    <property type="entry name" value="Nitroreductase"/>
</dbReference>
<dbReference type="PANTHER" id="PTHR23026">
    <property type="entry name" value="NADPH NITROREDUCTASE"/>
    <property type="match status" value="1"/>
</dbReference>
<evidence type="ECO:0000259" key="8">
    <source>
        <dbReference type="Pfam" id="PF00881"/>
    </source>
</evidence>
<accession>A0ABV6KBC8</accession>
<keyword evidence="7" id="KW-0520">NAD</keyword>
<keyword evidence="3" id="KW-0285">Flavoprotein</keyword>
<gene>
    <name evidence="9" type="ORF">ACFFHM_08910</name>
</gene>
<feature type="domain" description="Nitroreductase" evidence="8">
    <location>
        <begin position="17"/>
        <end position="203"/>
    </location>
</feature>
<dbReference type="RefSeq" id="WP_335959131.1">
    <property type="nucleotide sequence ID" value="NZ_JAXBLX010000004.1"/>
</dbReference>
<evidence type="ECO:0000256" key="6">
    <source>
        <dbReference type="ARBA" id="ARBA00023002"/>
    </source>
</evidence>
<dbReference type="EMBL" id="JBHLUX010000024">
    <property type="protein sequence ID" value="MFC0470614.1"/>
    <property type="molecule type" value="Genomic_DNA"/>
</dbReference>
<dbReference type="InterPro" id="IPR050627">
    <property type="entry name" value="Nitroreductase/BluB"/>
</dbReference>
<evidence type="ECO:0000256" key="7">
    <source>
        <dbReference type="ARBA" id="ARBA00023027"/>
    </source>
</evidence>
<reference evidence="9 10" key="1">
    <citation type="submission" date="2024-09" db="EMBL/GenBank/DDBJ databases">
        <authorList>
            <person name="Sun Q."/>
            <person name="Mori K."/>
        </authorList>
    </citation>
    <scope>NUCLEOTIDE SEQUENCE [LARGE SCALE GENOMIC DNA]</scope>
    <source>
        <strain evidence="9 10">NCAIM B.02610</strain>
    </source>
</reference>
<keyword evidence="4" id="KW-0288">FMN</keyword>
<evidence type="ECO:0000313" key="10">
    <source>
        <dbReference type="Proteomes" id="UP001589838"/>
    </source>
</evidence>
<evidence type="ECO:0000256" key="2">
    <source>
        <dbReference type="ARBA" id="ARBA00007118"/>
    </source>
</evidence>
<evidence type="ECO:0000256" key="5">
    <source>
        <dbReference type="ARBA" id="ARBA00022857"/>
    </source>
</evidence>
<evidence type="ECO:0000256" key="1">
    <source>
        <dbReference type="ARBA" id="ARBA00001917"/>
    </source>
</evidence>
<keyword evidence="6" id="KW-0560">Oxidoreductase</keyword>
<sequence length="224" mass="26197">MTDNSFVKQQILEAFQFRHATKEFDSSREISDEDFHFILETGRLSPSSIGLEPWKFVVIQNQEFREKLGAIAWGAERQLRTSSHFVIILARKSLDVRYDSDYITKHFKTVKKAPDEVVKDLPRRYQNFQEKFGVLENERTIFDWSCKQTYIALANMMTAAAQIGIDSCPMEGFEYKRVHDLLEKEGLLEEGHFGVSVMVAFGYRKDEPRPKTRKELNDIVTWMK</sequence>
<keyword evidence="10" id="KW-1185">Reference proteome</keyword>
<dbReference type="Gene3D" id="3.40.109.10">
    <property type="entry name" value="NADH Oxidase"/>
    <property type="match status" value="1"/>
</dbReference>
<comment type="similarity">
    <text evidence="2">Belongs to the nitroreductase family.</text>
</comment>
<evidence type="ECO:0000256" key="4">
    <source>
        <dbReference type="ARBA" id="ARBA00022643"/>
    </source>
</evidence>
<protein>
    <submittedName>
        <fullName evidence="9">NAD(P)H-dependent oxidoreductase</fullName>
    </submittedName>
</protein>
<organism evidence="9 10">
    <name type="scientific">Halalkalibacter kiskunsagensis</name>
    <dbReference type="NCBI Taxonomy" id="1548599"/>
    <lineage>
        <taxon>Bacteria</taxon>
        <taxon>Bacillati</taxon>
        <taxon>Bacillota</taxon>
        <taxon>Bacilli</taxon>
        <taxon>Bacillales</taxon>
        <taxon>Bacillaceae</taxon>
        <taxon>Halalkalibacter</taxon>
    </lineage>
</organism>
<name>A0ABV6KBC8_9BACI</name>
<dbReference type="InterPro" id="IPR000415">
    <property type="entry name" value="Nitroreductase-like"/>
</dbReference>